<keyword evidence="6" id="KW-1185">Reference proteome</keyword>
<dbReference type="InterPro" id="IPR024079">
    <property type="entry name" value="MetalloPept_cat_dom_sf"/>
</dbReference>
<evidence type="ECO:0000256" key="2">
    <source>
        <dbReference type="SAM" id="MobiDB-lite"/>
    </source>
</evidence>
<comment type="caution">
    <text evidence="5">The sequence shown here is derived from an EMBL/GenBank/DDBJ whole genome shotgun (WGS) entry which is preliminary data.</text>
</comment>
<feature type="compositionally biased region" description="Pro residues" evidence="2">
    <location>
        <begin position="396"/>
        <end position="419"/>
    </location>
</feature>
<evidence type="ECO:0000256" key="3">
    <source>
        <dbReference type="SAM" id="Phobius"/>
    </source>
</evidence>
<dbReference type="InterPro" id="IPR000001">
    <property type="entry name" value="Kringle"/>
</dbReference>
<organism evidence="5 6">
    <name type="scientific">Astrephomene gubernaculifera</name>
    <dbReference type="NCBI Taxonomy" id="47775"/>
    <lineage>
        <taxon>Eukaryota</taxon>
        <taxon>Viridiplantae</taxon>
        <taxon>Chlorophyta</taxon>
        <taxon>core chlorophytes</taxon>
        <taxon>Chlorophyceae</taxon>
        <taxon>CS clade</taxon>
        <taxon>Chlamydomonadales</taxon>
        <taxon>Astrephomenaceae</taxon>
        <taxon>Astrephomene</taxon>
    </lineage>
</organism>
<keyword evidence="3" id="KW-0472">Membrane</keyword>
<dbReference type="GO" id="GO:0008237">
    <property type="term" value="F:metallopeptidase activity"/>
    <property type="evidence" value="ECO:0007669"/>
    <property type="project" value="InterPro"/>
</dbReference>
<dbReference type="PANTHER" id="PTHR47466:SF1">
    <property type="entry name" value="METALLOPROTEASE MEP1 (AFU_ORTHOLOGUE AFUA_1G07730)-RELATED"/>
    <property type="match status" value="1"/>
</dbReference>
<dbReference type="PANTHER" id="PTHR47466">
    <property type="match status" value="1"/>
</dbReference>
<name>A0AAD3E2F2_9CHLO</name>
<feature type="compositionally biased region" description="Low complexity" evidence="2">
    <location>
        <begin position="744"/>
        <end position="753"/>
    </location>
</feature>
<reference evidence="5 6" key="1">
    <citation type="journal article" date="2021" name="Sci. Rep.">
        <title>Genome sequencing of the multicellular alga Astrephomene provides insights into convergent evolution of germ-soma differentiation.</title>
        <authorList>
            <person name="Yamashita S."/>
            <person name="Yamamoto K."/>
            <person name="Matsuzaki R."/>
            <person name="Suzuki S."/>
            <person name="Yamaguchi H."/>
            <person name="Hirooka S."/>
            <person name="Minakuchi Y."/>
            <person name="Miyagishima S."/>
            <person name="Kawachi M."/>
            <person name="Toyoda A."/>
            <person name="Nozaki H."/>
        </authorList>
    </citation>
    <scope>NUCLEOTIDE SEQUENCE [LARGE SCALE GENOMIC DNA]</scope>
    <source>
        <strain evidence="5 6">NIES-4017</strain>
    </source>
</reference>
<keyword evidence="3" id="KW-1133">Transmembrane helix</keyword>
<keyword evidence="3" id="KW-0812">Transmembrane</keyword>
<accession>A0AAD3E2F2</accession>
<feature type="compositionally biased region" description="Pro residues" evidence="2">
    <location>
        <begin position="659"/>
        <end position="678"/>
    </location>
</feature>
<sequence length="825" mass="86517">MIPMIFHIMLYKDSTGATAPAKYDQALSYAQRMVRVANYMAKPTNIQFFIKEVRNDATLYPNLLLADRSKWLAAPSSSCTGSYCFSDSTYMSKLVADFPRSINVFVASDSTSGVPLGYAYVPGSDLYPEFGHIFVTWDSLSADGSNSLSLYNDGPNTLLHEAFHHLGLQHPFGATNGASTSCVDGDYVIDTPATLAPATSSSFYSTAQAYCMELFWGRYGGDWDAAYTRWSTTLGIPDTDINTWADTCPTLAGYDELGNYMTYNTPVCFAALGHFTAAQVQRVHYMTSELNPILYSWGQYYAQNAAPPPPMASPPPEYYTNICRATKNNCACKSSWTYNGNTYSYCDRTGSSNSLSCEVATPGSCADCSSGSSSTCILSCTGTARQCEKSLAPGFSAPPPPPPRPPSPPPLPPPPPPRSVPAACQKSISGCDCRSTWEYDGHYNSYCASPDGDPRLWCQVSYTCASFNNSNPYQYCSAAINTSYCGGEVYFSTLRSTPLPPLPPPSLTPRPPPALSPPSPPPRPPSPPPAPPPPVVYVAEVRGSLTLNAACALLSNAIDAQALNASLASELARVLAVPLSYVRVTGLACGSVVADYTVAFPSGATASQVLAVSSATASLSGQISTSYGAAISSSSGGVTVMQSSLLCPAGTAPSSVCPGSPPPSPRPPSPPAPPPSPPKATKRQKLAIIIGVAVAGVVALVIVLTLLVYCIIRMKKANHLANHHHNNAHGQPPLTGGGKVAPEPQAQYPAPGAAAPPPAPGVGGMGMGMGMGMAPGGYPPPPGQQYYQGAPAGPYGMVAAPQGMPYYAPYMQPVPGAYNGAAYAQ</sequence>
<dbReference type="AlphaFoldDB" id="A0AAD3E2F2"/>
<feature type="region of interest" description="Disordered" evidence="2">
    <location>
        <begin position="655"/>
        <end position="680"/>
    </location>
</feature>
<dbReference type="Gene3D" id="3.40.390.10">
    <property type="entry name" value="Collagenase (Catalytic Domain)"/>
    <property type="match status" value="1"/>
</dbReference>
<proteinExistence type="inferred from homology"/>
<feature type="transmembrane region" description="Helical" evidence="3">
    <location>
        <begin position="686"/>
        <end position="712"/>
    </location>
</feature>
<evidence type="ECO:0000259" key="4">
    <source>
        <dbReference type="PROSITE" id="PS50070"/>
    </source>
</evidence>
<feature type="region of interest" description="Disordered" evidence="2">
    <location>
        <begin position="500"/>
        <end position="530"/>
    </location>
</feature>
<evidence type="ECO:0000256" key="1">
    <source>
        <dbReference type="ARBA" id="ARBA00008721"/>
    </source>
</evidence>
<feature type="region of interest" description="Disordered" evidence="2">
    <location>
        <begin position="723"/>
        <end position="757"/>
    </location>
</feature>
<dbReference type="SUPFAM" id="SSF55486">
    <property type="entry name" value="Metalloproteases ('zincins'), catalytic domain"/>
    <property type="match status" value="1"/>
</dbReference>
<protein>
    <recommendedName>
        <fullName evidence="4">Kringle domain-containing protein</fullName>
    </recommendedName>
</protein>
<evidence type="ECO:0000313" key="6">
    <source>
        <dbReference type="Proteomes" id="UP001054857"/>
    </source>
</evidence>
<feature type="domain" description="Kringle" evidence="4">
    <location>
        <begin position="417"/>
        <end position="485"/>
    </location>
</feature>
<dbReference type="EMBL" id="BMAR01000052">
    <property type="protein sequence ID" value="GFR51617.1"/>
    <property type="molecule type" value="Genomic_DNA"/>
</dbReference>
<feature type="region of interest" description="Disordered" evidence="2">
    <location>
        <begin position="395"/>
        <end position="421"/>
    </location>
</feature>
<dbReference type="PROSITE" id="PS50070">
    <property type="entry name" value="KRINGLE_2"/>
    <property type="match status" value="1"/>
</dbReference>
<evidence type="ECO:0000313" key="5">
    <source>
        <dbReference type="EMBL" id="GFR51617.1"/>
    </source>
</evidence>
<gene>
    <name evidence="5" type="ORF">Agub_g14043</name>
</gene>
<comment type="similarity">
    <text evidence="1">Belongs to the peptidase M43B family.</text>
</comment>
<dbReference type="Proteomes" id="UP001054857">
    <property type="component" value="Unassembled WGS sequence"/>
</dbReference>